<evidence type="ECO:0000259" key="3">
    <source>
        <dbReference type="Pfam" id="PF00155"/>
    </source>
</evidence>
<dbReference type="Gene3D" id="3.40.640.10">
    <property type="entry name" value="Type I PLP-dependent aspartate aminotransferase-like (Major domain)"/>
    <property type="match status" value="1"/>
</dbReference>
<feature type="domain" description="Aminotransferase class I/classII large" evidence="3">
    <location>
        <begin position="64"/>
        <end position="323"/>
    </location>
</feature>
<keyword evidence="4" id="KW-0032">Aminotransferase</keyword>
<dbReference type="InterPro" id="IPR004839">
    <property type="entry name" value="Aminotransferase_I/II_large"/>
</dbReference>
<dbReference type="Proteomes" id="UP001492541">
    <property type="component" value="Chromosome"/>
</dbReference>
<dbReference type="PANTHER" id="PTHR42885">
    <property type="entry name" value="HISTIDINOL-PHOSPHATE AMINOTRANSFERASE-RELATED"/>
    <property type="match status" value="1"/>
</dbReference>
<accession>A0ABZ3H1W9</accession>
<dbReference type="Pfam" id="PF00155">
    <property type="entry name" value="Aminotran_1_2"/>
    <property type="match status" value="1"/>
</dbReference>
<dbReference type="EMBL" id="CP087714">
    <property type="protein sequence ID" value="XAT63149.1"/>
    <property type="molecule type" value="Genomic_DNA"/>
</dbReference>
<dbReference type="Gene3D" id="3.90.1150.10">
    <property type="entry name" value="Aspartate Aminotransferase, domain 1"/>
    <property type="match status" value="1"/>
</dbReference>
<name>A0ABZ3H1W9_GEOAI</name>
<organism evidence="4 5">
    <name type="scientific">Geoglobus acetivorans</name>
    <dbReference type="NCBI Taxonomy" id="565033"/>
    <lineage>
        <taxon>Archaea</taxon>
        <taxon>Methanobacteriati</taxon>
        <taxon>Methanobacteriota</taxon>
        <taxon>Archaeoglobi</taxon>
        <taxon>Archaeoglobales</taxon>
        <taxon>Archaeoglobaceae</taxon>
        <taxon>Geoglobus</taxon>
    </lineage>
</organism>
<sequence length="332" mass="38820">MHGDYYESYLKKGLKPLDFASNINPFRPGDLHETLTEAIESAYYYPQNSYRSLVEVISGSTGWDSKNIVFGNGSIELIEFFFRTLRKGVAIVQPTFTEYERFAKIYGLRVHDVPWSVEKILEFIESRKPEGIVICNPNNPTGEFFRKAVMEEISETCERKNVKLMVDQAFIDFVKTHDVDAFQIRSLTKILGIPGLRFGYGCFPEEYAEKFHDTRIPWSVNGVAKFVAEKYLPRLGAFSRYVRARIKTERNHLVRNLKKLGFECRGKANFLLCEGEFQAEDVFRFLERKNILIRTCSDFKWLNNRHFRIAVKKREENRALLRELEVFVQENS</sequence>
<dbReference type="CDD" id="cd00609">
    <property type="entry name" value="AAT_like"/>
    <property type="match status" value="1"/>
</dbReference>
<dbReference type="InterPro" id="IPR015422">
    <property type="entry name" value="PyrdxlP-dep_Trfase_small"/>
</dbReference>
<evidence type="ECO:0000256" key="2">
    <source>
        <dbReference type="ARBA" id="ARBA00022898"/>
    </source>
</evidence>
<proteinExistence type="predicted"/>
<dbReference type="InterPro" id="IPR015421">
    <property type="entry name" value="PyrdxlP-dep_Trfase_major"/>
</dbReference>
<reference evidence="4 5" key="1">
    <citation type="submission" date="2021-11" db="EMBL/GenBank/DDBJ databases">
        <title>Whole genome of Geoglobus acetivorans.</title>
        <authorList>
            <person name="Liu D."/>
        </authorList>
    </citation>
    <scope>NUCLEOTIDE SEQUENCE [LARGE SCALE GENOMIC DNA]</scope>
    <source>
        <strain evidence="4 5">SBH6</strain>
    </source>
</reference>
<keyword evidence="4" id="KW-0808">Transferase</keyword>
<dbReference type="GeneID" id="90449574"/>
<dbReference type="InterPro" id="IPR015424">
    <property type="entry name" value="PyrdxlP-dep_Trfase"/>
</dbReference>
<keyword evidence="2" id="KW-0663">Pyridoxal phosphate</keyword>
<dbReference type="PANTHER" id="PTHR42885:SF1">
    <property type="entry name" value="THREONINE-PHOSPHATE DECARBOXYLASE"/>
    <property type="match status" value="1"/>
</dbReference>
<protein>
    <submittedName>
        <fullName evidence="4">Histidinol-phosphate aminotransferase family protein</fullName>
    </submittedName>
</protein>
<keyword evidence="5" id="KW-1185">Reference proteome</keyword>
<evidence type="ECO:0000256" key="1">
    <source>
        <dbReference type="ARBA" id="ARBA00001933"/>
    </source>
</evidence>
<comment type="cofactor">
    <cofactor evidence="1">
        <name>pyridoxal 5'-phosphate</name>
        <dbReference type="ChEBI" id="CHEBI:597326"/>
    </cofactor>
</comment>
<dbReference type="GO" id="GO:0008483">
    <property type="term" value="F:transaminase activity"/>
    <property type="evidence" value="ECO:0007669"/>
    <property type="project" value="UniProtKB-KW"/>
</dbReference>
<dbReference type="RefSeq" id="WP_193808469.1">
    <property type="nucleotide sequence ID" value="NZ_CP087714.1"/>
</dbReference>
<evidence type="ECO:0000313" key="5">
    <source>
        <dbReference type="Proteomes" id="UP001492541"/>
    </source>
</evidence>
<evidence type="ECO:0000313" key="4">
    <source>
        <dbReference type="EMBL" id="XAT63149.1"/>
    </source>
</evidence>
<gene>
    <name evidence="4" type="ORF">LPQ35_07755</name>
</gene>
<dbReference type="SUPFAM" id="SSF53383">
    <property type="entry name" value="PLP-dependent transferases"/>
    <property type="match status" value="1"/>
</dbReference>